<accession>A0ABS2HP47</accession>
<protein>
    <recommendedName>
        <fullName evidence="4">Secreted protein</fullName>
    </recommendedName>
</protein>
<keyword evidence="1" id="KW-0812">Transmembrane</keyword>
<dbReference type="Proteomes" id="UP000712045">
    <property type="component" value="Unassembled WGS sequence"/>
</dbReference>
<evidence type="ECO:0008006" key="4">
    <source>
        <dbReference type="Google" id="ProtNLM"/>
    </source>
</evidence>
<feature type="transmembrane region" description="Helical" evidence="1">
    <location>
        <begin position="6"/>
        <end position="29"/>
    </location>
</feature>
<keyword evidence="1" id="KW-1133">Transmembrane helix</keyword>
<keyword evidence="3" id="KW-1185">Reference proteome</keyword>
<organism evidence="2 3">
    <name type="scientific">Streptomyces durocortorensis</name>
    <dbReference type="NCBI Taxonomy" id="2811104"/>
    <lineage>
        <taxon>Bacteria</taxon>
        <taxon>Bacillati</taxon>
        <taxon>Actinomycetota</taxon>
        <taxon>Actinomycetes</taxon>
        <taxon>Kitasatosporales</taxon>
        <taxon>Streptomycetaceae</taxon>
        <taxon>Streptomyces</taxon>
    </lineage>
</organism>
<comment type="caution">
    <text evidence="2">The sequence shown here is derived from an EMBL/GenBank/DDBJ whole genome shotgun (WGS) entry which is preliminary data.</text>
</comment>
<reference evidence="2 3" key="1">
    <citation type="submission" date="2021-02" db="EMBL/GenBank/DDBJ databases">
        <title>Genome Streptomyces sp. RHZ10.</title>
        <authorList>
            <person name="Besaury L."/>
        </authorList>
    </citation>
    <scope>NUCLEOTIDE SEQUENCE [LARGE SCALE GENOMIC DNA]</scope>
    <source>
        <strain evidence="2 3">RHZ10</strain>
    </source>
</reference>
<evidence type="ECO:0000256" key="1">
    <source>
        <dbReference type="SAM" id="Phobius"/>
    </source>
</evidence>
<evidence type="ECO:0000313" key="2">
    <source>
        <dbReference type="EMBL" id="MBM7052465.1"/>
    </source>
</evidence>
<proteinExistence type="predicted"/>
<gene>
    <name evidence="2" type="ORF">JS521_00810</name>
</gene>
<name>A0ABS2HP47_9ACTN</name>
<dbReference type="RefSeq" id="WP_205080779.1">
    <property type="nucleotide sequence ID" value="NZ_JAFEUF010000002.1"/>
</dbReference>
<dbReference type="EMBL" id="JAFEUF010000002">
    <property type="protein sequence ID" value="MBM7052465.1"/>
    <property type="molecule type" value="Genomic_DNA"/>
</dbReference>
<evidence type="ECO:0000313" key="3">
    <source>
        <dbReference type="Proteomes" id="UP000712045"/>
    </source>
</evidence>
<keyword evidence="1" id="KW-0472">Membrane</keyword>
<sequence length="190" mass="20863">MTISPVALALIGIGATVLGAVLAMFSTLISTRMTQRATRDRESDFKVWERRADAIEEAHRKMLALGNARDLAWQRREVPTNLSPQGFDSGHQDEHFRLVVTKLMLYTTEELVEAYQASNAAFLKSIIAIQMLQLALAETGGSQASGRQHINLRAPVAAQAVKDSQAADERLAAALRESALLGLAPERQRR</sequence>